<dbReference type="InterPro" id="IPR015424">
    <property type="entry name" value="PyrdxlP-dep_Trfase"/>
</dbReference>
<organism evidence="10 11">
    <name type="scientific">Candidatus Segetimicrobium genomatis</name>
    <dbReference type="NCBI Taxonomy" id="2569760"/>
    <lineage>
        <taxon>Bacteria</taxon>
        <taxon>Bacillati</taxon>
        <taxon>Candidatus Sysuimicrobiota</taxon>
        <taxon>Candidatus Sysuimicrobiia</taxon>
        <taxon>Candidatus Sysuimicrobiales</taxon>
        <taxon>Candidatus Segetimicrobiaceae</taxon>
        <taxon>Candidatus Segetimicrobium</taxon>
    </lineage>
</organism>
<dbReference type="InterPro" id="IPR015421">
    <property type="entry name" value="PyrdxlP-dep_Trfase_major"/>
</dbReference>
<dbReference type="PANTHER" id="PTHR11808">
    <property type="entry name" value="TRANS-SULFURATION ENZYME FAMILY MEMBER"/>
    <property type="match status" value="1"/>
</dbReference>
<dbReference type="InterPro" id="IPR054542">
    <property type="entry name" value="Cys_met_metab_PP"/>
</dbReference>
<dbReference type="Proteomes" id="UP000318661">
    <property type="component" value="Unassembled WGS sequence"/>
</dbReference>
<comment type="caution">
    <text evidence="10">The sequence shown here is derived from an EMBL/GenBank/DDBJ whole genome shotgun (WGS) entry which is preliminary data.</text>
</comment>
<evidence type="ECO:0000313" key="10">
    <source>
        <dbReference type="EMBL" id="TMJ10278.1"/>
    </source>
</evidence>
<proteinExistence type="inferred from homology"/>
<dbReference type="PANTHER" id="PTHR11808:SF85">
    <property type="entry name" value="CYSTATHIONINE GAMMA-LYASE-RELATED"/>
    <property type="match status" value="1"/>
</dbReference>
<dbReference type="GO" id="GO:0018826">
    <property type="term" value="F:methionine gamma-lyase activity"/>
    <property type="evidence" value="ECO:0007669"/>
    <property type="project" value="UniProtKB-EC"/>
</dbReference>
<evidence type="ECO:0000256" key="1">
    <source>
        <dbReference type="ARBA" id="ARBA00001933"/>
    </source>
</evidence>
<dbReference type="EMBL" id="VBAJ01000016">
    <property type="protein sequence ID" value="TMJ10278.1"/>
    <property type="molecule type" value="Genomic_DNA"/>
</dbReference>
<dbReference type="SUPFAM" id="SSF53383">
    <property type="entry name" value="PLP-dependent transferases"/>
    <property type="match status" value="1"/>
</dbReference>
<dbReference type="GO" id="GO:0005737">
    <property type="term" value="C:cytoplasm"/>
    <property type="evidence" value="ECO:0007669"/>
    <property type="project" value="TreeGrafter"/>
</dbReference>
<dbReference type="GO" id="GO:0019346">
    <property type="term" value="P:transsulfuration"/>
    <property type="evidence" value="ECO:0007669"/>
    <property type="project" value="InterPro"/>
</dbReference>
<dbReference type="GO" id="GO:0047982">
    <property type="term" value="F:homocysteine desulfhydrase activity"/>
    <property type="evidence" value="ECO:0007669"/>
    <property type="project" value="UniProtKB-EC"/>
</dbReference>
<evidence type="ECO:0000256" key="3">
    <source>
        <dbReference type="ARBA" id="ARBA00022898"/>
    </source>
</evidence>
<dbReference type="GO" id="GO:0016740">
    <property type="term" value="F:transferase activity"/>
    <property type="evidence" value="ECO:0007669"/>
    <property type="project" value="UniProtKB-KW"/>
</dbReference>
<sequence>MSKQWGFTTKAIHGGKMPDAHKAVAPPIYQTATFYYDTAEEGARLGQEIPPGYIYTRWANPTTRALEEKVALLEGGEDALATSSGMGAVSAAVLTAVKPGDHAVAPSAIYQATYQLFADILPSYGVQTTLIPDSSTDAYERALRPNTKLLFVETPNNPMLGITEIEAVAALAHTRGAAAIADNTWATPYNQTPLTLGADVVVHSATKYLGGHHDVTAGVIVGRAEFIKRAKRQVRIFGATADPFGAWLVIRGLATLALRVERQNASARRVAEFLAGHQKVSKVYYPGLAAHPGHAVARRQMRGFGGMLSFEVKGGYAPGVRAFEALQVCKRATSLGGISTLVSHPAGISSVQMPKDVREAAGIAEGLIRVSVGIEDAEDLLNDFEQALRQA</sequence>
<dbReference type="InterPro" id="IPR015422">
    <property type="entry name" value="PyrdxlP-dep_Trfase_small"/>
</dbReference>
<dbReference type="FunFam" id="3.40.640.10:FF:000046">
    <property type="entry name" value="Cystathionine gamma-lyase"/>
    <property type="match status" value="1"/>
</dbReference>
<dbReference type="EC" id="4.4.1.2" evidence="4"/>
<gene>
    <name evidence="10" type="ORF">E6G99_00970</name>
</gene>
<evidence type="ECO:0000256" key="2">
    <source>
        <dbReference type="ARBA" id="ARBA00009077"/>
    </source>
</evidence>
<evidence type="ECO:0000313" key="11">
    <source>
        <dbReference type="Proteomes" id="UP000318661"/>
    </source>
</evidence>
<comment type="similarity">
    <text evidence="2 9">Belongs to the trans-sulfuration enzymes family.</text>
</comment>
<protein>
    <recommendedName>
        <fullName evidence="4">homocysteine desulfhydrase</fullName>
        <ecNumber evidence="4">4.4.1.2</ecNumber>
    </recommendedName>
    <alternativeName>
        <fullName evidence="5">Homocysteine desulfhydrase</fullName>
    </alternativeName>
</protein>
<dbReference type="CDD" id="cd00614">
    <property type="entry name" value="CGS_like"/>
    <property type="match status" value="1"/>
</dbReference>
<evidence type="ECO:0000256" key="8">
    <source>
        <dbReference type="PIRSR" id="PIRSR001434-2"/>
    </source>
</evidence>
<dbReference type="Gene3D" id="3.40.640.10">
    <property type="entry name" value="Type I PLP-dependent aspartate aminotransferase-like (Major domain)"/>
    <property type="match status" value="1"/>
</dbReference>
<keyword evidence="10" id="KW-0808">Transferase</keyword>
<name>A0A537LQH6_9BACT</name>
<evidence type="ECO:0000256" key="9">
    <source>
        <dbReference type="RuleBase" id="RU362118"/>
    </source>
</evidence>
<dbReference type="InterPro" id="IPR000277">
    <property type="entry name" value="Cys/Met-Metab_PyrdxlP-dep_enz"/>
</dbReference>
<dbReference type="GO" id="GO:0030170">
    <property type="term" value="F:pyridoxal phosphate binding"/>
    <property type="evidence" value="ECO:0007669"/>
    <property type="project" value="InterPro"/>
</dbReference>
<evidence type="ECO:0000256" key="5">
    <source>
        <dbReference type="ARBA" id="ARBA00047199"/>
    </source>
</evidence>
<evidence type="ECO:0000256" key="6">
    <source>
        <dbReference type="ARBA" id="ARBA00048780"/>
    </source>
</evidence>
<evidence type="ECO:0000256" key="4">
    <source>
        <dbReference type="ARBA" id="ARBA00047175"/>
    </source>
</evidence>
<dbReference type="AlphaFoldDB" id="A0A537LQH6"/>
<evidence type="ECO:0000256" key="7">
    <source>
        <dbReference type="ARBA" id="ARBA00052699"/>
    </source>
</evidence>
<comment type="catalytic activity">
    <reaction evidence="6">
        <text>L-homocysteine + H2O = 2-oxobutanoate + hydrogen sulfide + NH4(+) + H(+)</text>
        <dbReference type="Rhea" id="RHEA:14501"/>
        <dbReference type="ChEBI" id="CHEBI:15377"/>
        <dbReference type="ChEBI" id="CHEBI:15378"/>
        <dbReference type="ChEBI" id="CHEBI:16763"/>
        <dbReference type="ChEBI" id="CHEBI:28938"/>
        <dbReference type="ChEBI" id="CHEBI:29919"/>
        <dbReference type="ChEBI" id="CHEBI:58199"/>
        <dbReference type="EC" id="4.4.1.2"/>
    </reaction>
    <physiologicalReaction direction="left-to-right" evidence="6">
        <dbReference type="Rhea" id="RHEA:14502"/>
    </physiologicalReaction>
</comment>
<comment type="cofactor">
    <cofactor evidence="1 9">
        <name>pyridoxal 5'-phosphate</name>
        <dbReference type="ChEBI" id="CHEBI:597326"/>
    </cofactor>
</comment>
<dbReference type="GO" id="GO:0004123">
    <property type="term" value="F:cystathionine gamma-lyase activity"/>
    <property type="evidence" value="ECO:0007669"/>
    <property type="project" value="TreeGrafter"/>
</dbReference>
<accession>A0A537LQH6</accession>
<feature type="modified residue" description="N6-(pyridoxal phosphate)lysine" evidence="8">
    <location>
        <position position="207"/>
    </location>
</feature>
<dbReference type="GO" id="GO:0009086">
    <property type="term" value="P:methionine biosynthetic process"/>
    <property type="evidence" value="ECO:0007669"/>
    <property type="project" value="UniProtKB-ARBA"/>
</dbReference>
<dbReference type="Gene3D" id="3.90.1150.10">
    <property type="entry name" value="Aspartate Aminotransferase, domain 1"/>
    <property type="match status" value="1"/>
</dbReference>
<dbReference type="GO" id="GO:0019343">
    <property type="term" value="P:cysteine biosynthetic process via cystathionine"/>
    <property type="evidence" value="ECO:0007669"/>
    <property type="project" value="TreeGrafter"/>
</dbReference>
<dbReference type="PIRSF" id="PIRSF001434">
    <property type="entry name" value="CGS"/>
    <property type="match status" value="1"/>
</dbReference>
<keyword evidence="3 8" id="KW-0663">Pyridoxal phosphate</keyword>
<dbReference type="FunFam" id="3.90.1150.10:FF:000033">
    <property type="entry name" value="Cystathionine gamma-synthase"/>
    <property type="match status" value="1"/>
</dbReference>
<comment type="catalytic activity">
    <reaction evidence="7">
        <text>L-methionine + H2O = methanethiol + 2-oxobutanoate + NH4(+)</text>
        <dbReference type="Rhea" id="RHEA:23800"/>
        <dbReference type="ChEBI" id="CHEBI:15377"/>
        <dbReference type="ChEBI" id="CHEBI:16007"/>
        <dbReference type="ChEBI" id="CHEBI:16763"/>
        <dbReference type="ChEBI" id="CHEBI:28938"/>
        <dbReference type="ChEBI" id="CHEBI:57844"/>
        <dbReference type="EC" id="4.4.1.11"/>
    </reaction>
    <physiologicalReaction direction="left-to-right" evidence="7">
        <dbReference type="Rhea" id="RHEA:23801"/>
    </physiologicalReaction>
</comment>
<reference evidence="10 11" key="1">
    <citation type="journal article" date="2019" name="Nat. Microbiol.">
        <title>Mediterranean grassland soil C-N compound turnover is dependent on rainfall and depth, and is mediated by genomically divergent microorganisms.</title>
        <authorList>
            <person name="Diamond S."/>
            <person name="Andeer P.F."/>
            <person name="Li Z."/>
            <person name="Crits-Christoph A."/>
            <person name="Burstein D."/>
            <person name="Anantharaman K."/>
            <person name="Lane K.R."/>
            <person name="Thomas B.C."/>
            <person name="Pan C."/>
            <person name="Northen T.R."/>
            <person name="Banfield J.F."/>
        </authorList>
    </citation>
    <scope>NUCLEOTIDE SEQUENCE [LARGE SCALE GENOMIC DNA]</scope>
    <source>
        <strain evidence="10">NP_2</strain>
    </source>
</reference>
<dbReference type="PROSITE" id="PS00868">
    <property type="entry name" value="CYS_MET_METAB_PP"/>
    <property type="match status" value="1"/>
</dbReference>
<dbReference type="Pfam" id="PF01053">
    <property type="entry name" value="Cys_Met_Meta_PP"/>
    <property type="match status" value="1"/>
</dbReference>